<proteinExistence type="predicted"/>
<protein>
    <submittedName>
        <fullName evidence="2">Uncharacterized protein</fullName>
    </submittedName>
</protein>
<evidence type="ECO:0000313" key="3">
    <source>
        <dbReference type="Proteomes" id="UP000610966"/>
    </source>
</evidence>
<dbReference type="EMBL" id="BOOG01000021">
    <property type="protein sequence ID" value="GIH70297.1"/>
    <property type="molecule type" value="Genomic_DNA"/>
</dbReference>
<evidence type="ECO:0000313" key="2">
    <source>
        <dbReference type="EMBL" id="GIH70297.1"/>
    </source>
</evidence>
<gene>
    <name evidence="2" type="ORF">Mth01_25500</name>
</gene>
<feature type="compositionally biased region" description="Basic residues" evidence="1">
    <location>
        <begin position="11"/>
        <end position="25"/>
    </location>
</feature>
<feature type="region of interest" description="Disordered" evidence="1">
    <location>
        <begin position="1"/>
        <end position="33"/>
    </location>
</feature>
<name>A0A8J3R723_9ACTN</name>
<evidence type="ECO:0000256" key="1">
    <source>
        <dbReference type="SAM" id="MobiDB-lite"/>
    </source>
</evidence>
<sequence length="77" mass="8668">MSDPKIGVPRTKARRGKTFTPKRHRREESRAVLSADGQRVLAVVHGRHVTPEDLDQALQCLLSAPNRTWDVEALRGQ</sequence>
<accession>A0A8J3R723</accession>
<dbReference type="AlphaFoldDB" id="A0A8J3R723"/>
<reference evidence="2" key="1">
    <citation type="submission" date="2021-01" db="EMBL/GenBank/DDBJ databases">
        <title>Whole genome shotgun sequence of Sphaerimonospora thailandensis NBRC 107569.</title>
        <authorList>
            <person name="Komaki H."/>
            <person name="Tamura T."/>
        </authorList>
    </citation>
    <scope>NUCLEOTIDE SEQUENCE</scope>
    <source>
        <strain evidence="2">NBRC 107569</strain>
    </source>
</reference>
<dbReference type="Proteomes" id="UP000610966">
    <property type="component" value="Unassembled WGS sequence"/>
</dbReference>
<dbReference type="RefSeq" id="WP_204016016.1">
    <property type="nucleotide sequence ID" value="NZ_BOOG01000021.1"/>
</dbReference>
<comment type="caution">
    <text evidence="2">The sequence shown here is derived from an EMBL/GenBank/DDBJ whole genome shotgun (WGS) entry which is preliminary data.</text>
</comment>
<keyword evidence="3" id="KW-1185">Reference proteome</keyword>
<organism evidence="2 3">
    <name type="scientific">Sphaerimonospora thailandensis</name>
    <dbReference type="NCBI Taxonomy" id="795644"/>
    <lineage>
        <taxon>Bacteria</taxon>
        <taxon>Bacillati</taxon>
        <taxon>Actinomycetota</taxon>
        <taxon>Actinomycetes</taxon>
        <taxon>Streptosporangiales</taxon>
        <taxon>Streptosporangiaceae</taxon>
        <taxon>Sphaerimonospora</taxon>
    </lineage>
</organism>